<dbReference type="PANTHER" id="PTHR40661:SF3">
    <property type="entry name" value="FELS-1 PROPHAGE TRANSCRIPTIONAL REGULATOR"/>
    <property type="match status" value="1"/>
</dbReference>
<dbReference type="AlphaFoldDB" id="A0A1T4VWD7"/>
<name>A0A1T4VWD7_9BACT</name>
<dbReference type="SUPFAM" id="SSF51306">
    <property type="entry name" value="LexA/Signal peptidase"/>
    <property type="match status" value="1"/>
</dbReference>
<protein>
    <submittedName>
        <fullName evidence="8">Phage repressor protein C, contains Cro/C1-type HTH and peptisase s24 domains</fullName>
    </submittedName>
</protein>
<dbReference type="STRING" id="1121442.SAMN02745702_01082"/>
<organism evidence="8 9">
    <name type="scientific">Desulfobaculum bizertense DSM 18034</name>
    <dbReference type="NCBI Taxonomy" id="1121442"/>
    <lineage>
        <taxon>Bacteria</taxon>
        <taxon>Pseudomonadati</taxon>
        <taxon>Thermodesulfobacteriota</taxon>
        <taxon>Desulfovibrionia</taxon>
        <taxon>Desulfovibrionales</taxon>
        <taxon>Desulfovibrionaceae</taxon>
        <taxon>Desulfobaculum</taxon>
    </lineage>
</organism>
<sequence length="244" mass="27294">MPRHSNSEQILSGQELHPGFGAAQIIGRMIDALKVGTQSGLARELGVSRGAISDAKAKNKVPSDWMLKLFRAYSLNPFWLETGRGAMFLREDEVREDLQVTDAVQQDGYEYIPLVEARLAGGGGSSETSDKVVGYYAFRRSWLRGRGALESMRLMRVTGESMEPTLQDEDVVLVDLAQHDILVGKIYAVRMDDEIVVKRLERKPGKLVLVSDNRKYYEPLDVPVGDQTNVEVLGRVLWVGRELM</sequence>
<keyword evidence="4" id="KW-0238">DNA-binding</keyword>
<dbReference type="InterPro" id="IPR039418">
    <property type="entry name" value="LexA-like"/>
</dbReference>
<dbReference type="PROSITE" id="PS00501">
    <property type="entry name" value="SPASE_I_1"/>
    <property type="match status" value="1"/>
</dbReference>
<dbReference type="GO" id="GO:0016020">
    <property type="term" value="C:membrane"/>
    <property type="evidence" value="ECO:0007669"/>
    <property type="project" value="InterPro"/>
</dbReference>
<dbReference type="Gene3D" id="2.10.109.10">
    <property type="entry name" value="Umud Fragment, subunit A"/>
    <property type="match status" value="1"/>
</dbReference>
<evidence type="ECO:0000256" key="1">
    <source>
        <dbReference type="ARBA" id="ARBA00022670"/>
    </source>
</evidence>
<gene>
    <name evidence="8" type="ORF">SAMN02745702_01082</name>
</gene>
<dbReference type="EMBL" id="FUYA01000003">
    <property type="protein sequence ID" value="SKA69257.1"/>
    <property type="molecule type" value="Genomic_DNA"/>
</dbReference>
<feature type="domain" description="Peptidase S24/S26A/S26B/S26C" evidence="6">
    <location>
        <begin position="113"/>
        <end position="236"/>
    </location>
</feature>
<dbReference type="RefSeq" id="WP_078684383.1">
    <property type="nucleotide sequence ID" value="NZ_FUYA01000003.1"/>
</dbReference>
<evidence type="ECO:0000259" key="7">
    <source>
        <dbReference type="Pfam" id="PF07022"/>
    </source>
</evidence>
<proteinExistence type="predicted"/>
<dbReference type="GO" id="GO:0003677">
    <property type="term" value="F:DNA binding"/>
    <property type="evidence" value="ECO:0007669"/>
    <property type="project" value="UniProtKB-KW"/>
</dbReference>
<dbReference type="Proteomes" id="UP000189733">
    <property type="component" value="Unassembled WGS sequence"/>
</dbReference>
<evidence type="ECO:0000256" key="2">
    <source>
        <dbReference type="ARBA" id="ARBA00022801"/>
    </source>
</evidence>
<dbReference type="GO" id="GO:0004252">
    <property type="term" value="F:serine-type endopeptidase activity"/>
    <property type="evidence" value="ECO:0007669"/>
    <property type="project" value="InterPro"/>
</dbReference>
<keyword evidence="1" id="KW-0645">Protease</keyword>
<keyword evidence="9" id="KW-1185">Reference proteome</keyword>
<keyword evidence="3" id="KW-0805">Transcription regulation</keyword>
<evidence type="ECO:0000313" key="9">
    <source>
        <dbReference type="Proteomes" id="UP000189733"/>
    </source>
</evidence>
<feature type="domain" description="Bacteriophage CI repressor N-terminal" evidence="7">
    <location>
        <begin position="25"/>
        <end position="88"/>
    </location>
</feature>
<keyword evidence="2" id="KW-0378">Hydrolase</keyword>
<evidence type="ECO:0000256" key="5">
    <source>
        <dbReference type="ARBA" id="ARBA00023163"/>
    </source>
</evidence>
<dbReference type="GO" id="GO:0006508">
    <property type="term" value="P:proteolysis"/>
    <property type="evidence" value="ECO:0007669"/>
    <property type="project" value="UniProtKB-KW"/>
</dbReference>
<dbReference type="InterPro" id="IPR019756">
    <property type="entry name" value="Pept_S26A_signal_pept_1_Ser-AS"/>
</dbReference>
<dbReference type="InterPro" id="IPR010982">
    <property type="entry name" value="Lambda_DNA-bd_dom_sf"/>
</dbReference>
<dbReference type="Pfam" id="PF07022">
    <property type="entry name" value="Phage_CI_repr"/>
    <property type="match status" value="1"/>
</dbReference>
<dbReference type="Gene3D" id="1.10.260.40">
    <property type="entry name" value="lambda repressor-like DNA-binding domains"/>
    <property type="match status" value="1"/>
</dbReference>
<dbReference type="SUPFAM" id="SSF47413">
    <property type="entry name" value="lambda repressor-like DNA-binding domains"/>
    <property type="match status" value="1"/>
</dbReference>
<evidence type="ECO:0000259" key="6">
    <source>
        <dbReference type="Pfam" id="PF00717"/>
    </source>
</evidence>
<dbReference type="InterPro" id="IPR015927">
    <property type="entry name" value="Peptidase_S24_S26A/B/C"/>
</dbReference>
<dbReference type="CDD" id="cd06529">
    <property type="entry name" value="S24_LexA-like"/>
    <property type="match status" value="1"/>
</dbReference>
<reference evidence="8 9" key="1">
    <citation type="submission" date="2017-02" db="EMBL/GenBank/DDBJ databases">
        <authorList>
            <person name="Peterson S.W."/>
        </authorList>
    </citation>
    <scope>NUCLEOTIDE SEQUENCE [LARGE SCALE GENOMIC DNA]</scope>
    <source>
        <strain evidence="8 9">DSM 18034</strain>
    </source>
</reference>
<evidence type="ECO:0000256" key="4">
    <source>
        <dbReference type="ARBA" id="ARBA00023125"/>
    </source>
</evidence>
<keyword evidence="5" id="KW-0804">Transcription</keyword>
<dbReference type="GO" id="GO:0045892">
    <property type="term" value="P:negative regulation of DNA-templated transcription"/>
    <property type="evidence" value="ECO:0007669"/>
    <property type="project" value="InterPro"/>
</dbReference>
<dbReference type="PANTHER" id="PTHR40661">
    <property type="match status" value="1"/>
</dbReference>
<evidence type="ECO:0000313" key="8">
    <source>
        <dbReference type="EMBL" id="SKA69257.1"/>
    </source>
</evidence>
<accession>A0A1T4VWD7</accession>
<dbReference type="InterPro" id="IPR010744">
    <property type="entry name" value="Phage_CI_N"/>
</dbReference>
<dbReference type="InterPro" id="IPR036286">
    <property type="entry name" value="LexA/Signal_pep-like_sf"/>
</dbReference>
<evidence type="ECO:0000256" key="3">
    <source>
        <dbReference type="ARBA" id="ARBA00023015"/>
    </source>
</evidence>
<dbReference type="Pfam" id="PF00717">
    <property type="entry name" value="Peptidase_S24"/>
    <property type="match status" value="1"/>
</dbReference>